<evidence type="ECO:0000256" key="5">
    <source>
        <dbReference type="ARBA" id="ARBA00022729"/>
    </source>
</evidence>
<evidence type="ECO:0000256" key="4">
    <source>
        <dbReference type="ARBA" id="ARBA00022692"/>
    </source>
</evidence>
<feature type="transmembrane region" description="Helical" evidence="13">
    <location>
        <begin position="383"/>
        <end position="403"/>
    </location>
</feature>
<accession>A0A2A2KPB2</accession>
<evidence type="ECO:0000256" key="10">
    <source>
        <dbReference type="ARBA" id="ARBA00023180"/>
    </source>
</evidence>
<dbReference type="GO" id="GO:0030299">
    <property type="term" value="P:intestinal cholesterol absorption"/>
    <property type="evidence" value="ECO:0007669"/>
    <property type="project" value="TreeGrafter"/>
</dbReference>
<feature type="compositionally biased region" description="Polar residues" evidence="12">
    <location>
        <begin position="1359"/>
        <end position="1375"/>
    </location>
</feature>
<evidence type="ECO:0000256" key="3">
    <source>
        <dbReference type="ARBA" id="ARBA00022448"/>
    </source>
</evidence>
<evidence type="ECO:0000256" key="7">
    <source>
        <dbReference type="ARBA" id="ARBA00023055"/>
    </source>
</evidence>
<dbReference type="InterPro" id="IPR032190">
    <property type="entry name" value="NPC1_N"/>
</dbReference>
<dbReference type="GO" id="GO:0015918">
    <property type="term" value="P:sterol transport"/>
    <property type="evidence" value="ECO:0007669"/>
    <property type="project" value="TreeGrafter"/>
</dbReference>
<evidence type="ECO:0000256" key="8">
    <source>
        <dbReference type="ARBA" id="ARBA00023136"/>
    </source>
</evidence>
<dbReference type="InterPro" id="IPR000731">
    <property type="entry name" value="SSD"/>
</dbReference>
<evidence type="ECO:0000313" key="16">
    <source>
        <dbReference type="EMBL" id="PAV75729.1"/>
    </source>
</evidence>
<dbReference type="Pfam" id="PF12349">
    <property type="entry name" value="Sterol-sensing"/>
    <property type="match status" value="1"/>
</dbReference>
<comment type="subcellular location">
    <subcellularLocation>
        <location evidence="1">Membrane</location>
        <topology evidence="1">Multi-pass membrane protein</topology>
    </subcellularLocation>
</comment>
<feature type="region of interest" description="Disordered" evidence="12">
    <location>
        <begin position="1359"/>
        <end position="1380"/>
    </location>
</feature>
<evidence type="ECO:0000256" key="12">
    <source>
        <dbReference type="SAM" id="MobiDB-lite"/>
    </source>
</evidence>
<feature type="transmembrane region" description="Helical" evidence="13">
    <location>
        <begin position="816"/>
        <end position="838"/>
    </location>
</feature>
<dbReference type="GO" id="GO:0042632">
    <property type="term" value="P:cholesterol homeostasis"/>
    <property type="evidence" value="ECO:0007669"/>
    <property type="project" value="TreeGrafter"/>
</dbReference>
<evidence type="ECO:0000256" key="2">
    <source>
        <dbReference type="ARBA" id="ARBA00005585"/>
    </source>
</evidence>
<sequence>MTLLITRRYSMKNSPRIRHWTMNRSLHALTTTLLLFVNILGCSSDCVLQDVCHLRWDNQTGELPCAHETSPVKPRQLRNTNATSAQDAEKILRNLCPHLFENGNSELCCTSQQVVALEKQLKKSAAILSTCPSCNDNFQKLWCEYMCSPRQAEFVNVISTENSPDGRKHVKKTEYNVGNKFADVLYDSCKDVKTTGSSSLVLRMMCGTFKSAEEQCTRDKWFHFMGTESKLYNIPYSIDFKVVQENDSNSTSFMSAKPIPCHLSPRKGMKECGRRHCNSYPPILDLFNNTESALVVTQDWCKVGGIGCARLFLFLSIFVLLGVVSCIVVVTIYNDDAESEETNEYEAVDEENIGRFRSAGAWIENQLEINCRMYAQFVARHPLLVMMFGLFIGIMCCCGLIFMDFISDPVDLWSSANSKARAEKQYFDNTFEPFYRVEQVIIYSTAPRNESRRLPGPVFDKELMLETFNLVDSIVNLSAPNSESKMNDIWLDQICHRPMGMTYDCMIMSPTSYFQNDRQKFLKFIEEQATTAIPTDDDFDYFADDPTTGSANRTKIIDYIDHLEECLSNPYAIDTSLGLSCLGSYGGPIFPYLVYAGASSRNESVKDSRAIVLTFTVSGSNKFAQKAKDWEKAFIQHLKDYKPNAKNVQVSFMAERSIEDELDKEAMSDVYTVLISTCFMILYVCISLGQYTVTMNDLNSLLIHSRILLGLSGVLIIALSVFSSVGVYSFYGLRVAKSALVVQFFVVLGVGINRLFIVVHSYQRLTLIPNETLEHKIGRACGKVLPTMLLSAISESLCFFVGAITPMPAVRCFSLLAALAIAFDFIFQATIFLSLFVFDVRREASGRAEIICCYVGETERPESEGFFYMLIDRYYAPKLMENYVRCGVIFFFACWLCFSLVVMNMIRVGFDQTMAVAEESYLALHFKYLDRFMNVGPPVYFVVVADLHYHNSTIYNKFCTIGGCNEDSLGAYLIQASEPKNMERTYLNGTVLNWMDNYLEWLEPDSDCCMVDSQGRFCSSNTNQTNCVPCKVATTRPSSSFYKHLGHFMEDVPNSKCVKGGRAAFKTAISLDGRSRVVASHFMTFHRKLNLSDSQEFIDAMDRARWVASQIQKSINISGVTVFPYSPFYVFYEQYGTIADNCATQLVLSMVVIFITNCVILGFDPWSAVLSVCTICSIIIDLIGLMFVWNIELNAVSVANLVMVRRLLSFFLFNLVFKKLIFIVKHNFKFQSVGISVEFVVHIVRAFSHSHLPTRIDRSREALAAMGSTISSGLTLAMLGATLVLAFAHSQIFKVFYFRLFLGIVLIGAMHALILLPVILSFGGPPMNRRPMKKTHFQVGSTDHESEGDRLRRNMALSTGNRQLQSPKDPSSSEALSPLLTSEGRFPRRTVILNQSRRRIDDIMPPPAQVSPIRRLSRGLSSHNSAPMILTPCSE</sequence>
<dbReference type="PANTHER" id="PTHR45727:SF2">
    <property type="entry name" value="NPC INTRACELLULAR CHOLESTEROL TRANSPORTER 1"/>
    <property type="match status" value="1"/>
</dbReference>
<dbReference type="SUPFAM" id="SSF82866">
    <property type="entry name" value="Multidrug efflux transporter AcrB transmembrane domain"/>
    <property type="match status" value="3"/>
</dbReference>
<keyword evidence="6 13" id="KW-1133">Transmembrane helix</keyword>
<feature type="transmembrane region" description="Helical" evidence="13">
    <location>
        <begin position="707"/>
        <end position="728"/>
    </location>
</feature>
<dbReference type="GO" id="GO:0015485">
    <property type="term" value="F:cholesterol binding"/>
    <property type="evidence" value="ECO:0007669"/>
    <property type="project" value="TreeGrafter"/>
</dbReference>
<feature type="domain" description="SSD" evidence="15">
    <location>
        <begin position="669"/>
        <end position="838"/>
    </location>
</feature>
<dbReference type="OrthoDB" id="6510177at2759"/>
<evidence type="ECO:0000256" key="6">
    <source>
        <dbReference type="ARBA" id="ARBA00022989"/>
    </source>
</evidence>
<feature type="transmembrane region" description="Helical" evidence="13">
    <location>
        <begin position="740"/>
        <end position="763"/>
    </location>
</feature>
<feature type="signal peptide" evidence="14">
    <location>
        <begin position="1"/>
        <end position="44"/>
    </location>
</feature>
<evidence type="ECO:0000256" key="14">
    <source>
        <dbReference type="SAM" id="SignalP"/>
    </source>
</evidence>
<keyword evidence="5 14" id="KW-0732">Signal</keyword>
<keyword evidence="8 13" id="KW-0472">Membrane</keyword>
<dbReference type="STRING" id="2018661.A0A2A2KPB2"/>
<evidence type="ECO:0000256" key="1">
    <source>
        <dbReference type="ARBA" id="ARBA00004141"/>
    </source>
</evidence>
<feature type="chain" id="PRO_5012381076" description="SSD domain-containing protein" evidence="14">
    <location>
        <begin position="45"/>
        <end position="1435"/>
    </location>
</feature>
<dbReference type="PROSITE" id="PS50156">
    <property type="entry name" value="SSD"/>
    <property type="match status" value="1"/>
</dbReference>
<evidence type="ECO:0000313" key="17">
    <source>
        <dbReference type="Proteomes" id="UP000218231"/>
    </source>
</evidence>
<protein>
    <recommendedName>
        <fullName evidence="15">SSD domain-containing protein</fullName>
    </recommendedName>
</protein>
<evidence type="ECO:0000256" key="9">
    <source>
        <dbReference type="ARBA" id="ARBA00023157"/>
    </source>
</evidence>
<keyword evidence="9" id="KW-1015">Disulfide bond</keyword>
<gene>
    <name evidence="16" type="ORF">WR25_11685</name>
</gene>
<dbReference type="Gene3D" id="1.20.1640.10">
    <property type="entry name" value="Multidrug efflux transporter AcrB transmembrane domain"/>
    <property type="match status" value="2"/>
</dbReference>
<dbReference type="InterPro" id="IPR053956">
    <property type="entry name" value="NPC1_MLD"/>
</dbReference>
<feature type="transmembrane region" description="Helical" evidence="13">
    <location>
        <begin position="670"/>
        <end position="695"/>
    </location>
</feature>
<dbReference type="GO" id="GO:0005886">
    <property type="term" value="C:plasma membrane"/>
    <property type="evidence" value="ECO:0007669"/>
    <property type="project" value="TreeGrafter"/>
</dbReference>
<keyword evidence="10" id="KW-0325">Glycoprotein</keyword>
<feature type="transmembrane region" description="Helical" evidence="13">
    <location>
        <begin position="1195"/>
        <end position="1217"/>
    </location>
</feature>
<organism evidence="16 17">
    <name type="scientific">Diploscapter pachys</name>
    <dbReference type="NCBI Taxonomy" id="2018661"/>
    <lineage>
        <taxon>Eukaryota</taxon>
        <taxon>Metazoa</taxon>
        <taxon>Ecdysozoa</taxon>
        <taxon>Nematoda</taxon>
        <taxon>Chromadorea</taxon>
        <taxon>Rhabditida</taxon>
        <taxon>Rhabditina</taxon>
        <taxon>Rhabditomorpha</taxon>
        <taxon>Rhabditoidea</taxon>
        <taxon>Rhabditidae</taxon>
        <taxon>Diploscapter</taxon>
    </lineage>
</organism>
<comment type="similarity">
    <text evidence="2">Belongs to the patched family.</text>
</comment>
<name>A0A2A2KPB2_9BILA</name>
<feature type="transmembrane region" description="Helical" evidence="13">
    <location>
        <begin position="1146"/>
        <end position="1163"/>
    </location>
</feature>
<reference evidence="16 17" key="1">
    <citation type="journal article" date="2017" name="Curr. Biol.">
        <title>Genome architecture and evolution of a unichromosomal asexual nematode.</title>
        <authorList>
            <person name="Fradin H."/>
            <person name="Zegar C."/>
            <person name="Gutwein M."/>
            <person name="Lucas J."/>
            <person name="Kovtun M."/>
            <person name="Corcoran D."/>
            <person name="Baugh L.R."/>
            <person name="Kiontke K."/>
            <person name="Gunsalus K."/>
            <person name="Fitch D.H."/>
            <person name="Piano F."/>
        </authorList>
    </citation>
    <scope>NUCLEOTIDE SEQUENCE [LARGE SCALE GENOMIC DNA]</scope>
    <source>
        <strain evidence="16">PF1309</strain>
    </source>
</reference>
<comment type="caution">
    <text evidence="16">The sequence shown here is derived from an EMBL/GenBank/DDBJ whole genome shotgun (WGS) entry which is preliminary data.</text>
</comment>
<evidence type="ECO:0000259" key="15">
    <source>
        <dbReference type="PROSITE" id="PS50156"/>
    </source>
</evidence>
<proteinExistence type="inferred from homology"/>
<dbReference type="InterPro" id="IPR053958">
    <property type="entry name" value="HMGCR/SNAP/NPC1-like_SSD"/>
</dbReference>
<dbReference type="Pfam" id="PF16414">
    <property type="entry name" value="NPC1_N"/>
    <property type="match status" value="1"/>
</dbReference>
<comment type="catalytic activity">
    <reaction evidence="11">
        <text>cholesterol(in) = cholesterol(out)</text>
        <dbReference type="Rhea" id="RHEA:39747"/>
        <dbReference type="ChEBI" id="CHEBI:16113"/>
    </reaction>
</comment>
<feature type="transmembrane region" description="Helical" evidence="13">
    <location>
        <begin position="1300"/>
        <end position="1324"/>
    </location>
</feature>
<keyword evidence="7" id="KW-0445">Lipid transport</keyword>
<feature type="transmembrane region" description="Helical" evidence="13">
    <location>
        <begin position="1168"/>
        <end position="1189"/>
    </location>
</feature>
<feature type="transmembrane region" description="Helical" evidence="13">
    <location>
        <begin position="784"/>
        <end position="804"/>
    </location>
</feature>
<keyword evidence="3" id="KW-0813">Transport</keyword>
<evidence type="ECO:0000256" key="11">
    <source>
        <dbReference type="ARBA" id="ARBA00034049"/>
    </source>
</evidence>
<dbReference type="Pfam" id="PF22314">
    <property type="entry name" value="NPC1_MLD"/>
    <property type="match status" value="1"/>
</dbReference>
<dbReference type="PANTHER" id="PTHR45727">
    <property type="entry name" value="NPC INTRACELLULAR CHOLESTEROL TRANSPORTER 1"/>
    <property type="match status" value="1"/>
</dbReference>
<feature type="transmembrane region" description="Helical" evidence="13">
    <location>
        <begin position="311"/>
        <end position="333"/>
    </location>
</feature>
<dbReference type="EMBL" id="LIAE01008038">
    <property type="protein sequence ID" value="PAV75729.1"/>
    <property type="molecule type" value="Genomic_DNA"/>
</dbReference>
<keyword evidence="4 13" id="KW-0812">Transmembrane</keyword>
<evidence type="ECO:0000256" key="13">
    <source>
        <dbReference type="SAM" id="Phobius"/>
    </source>
</evidence>
<feature type="transmembrane region" description="Helical" evidence="13">
    <location>
        <begin position="883"/>
        <end position="906"/>
    </location>
</feature>
<feature type="transmembrane region" description="Helical" evidence="13">
    <location>
        <begin position="1262"/>
        <end position="1288"/>
    </location>
</feature>
<dbReference type="Proteomes" id="UP000218231">
    <property type="component" value="Unassembled WGS sequence"/>
</dbReference>
<keyword evidence="17" id="KW-1185">Reference proteome</keyword>